<feature type="transmembrane region" description="Helical" evidence="9">
    <location>
        <begin position="174"/>
        <end position="196"/>
    </location>
</feature>
<proteinExistence type="inferred from homology"/>
<evidence type="ECO:0000256" key="9">
    <source>
        <dbReference type="RuleBase" id="RU363032"/>
    </source>
</evidence>
<evidence type="ECO:0000256" key="2">
    <source>
        <dbReference type="ARBA" id="ARBA00010072"/>
    </source>
</evidence>
<keyword evidence="6" id="KW-0029">Amino-acid transport</keyword>
<dbReference type="PANTHER" id="PTHR30614:SF0">
    <property type="entry name" value="L-CYSTINE TRANSPORT SYSTEM PERMEASE PROTEIN TCYL"/>
    <property type="match status" value="1"/>
</dbReference>
<keyword evidence="3 9" id="KW-0813">Transport</keyword>
<feature type="domain" description="ABC transmembrane type-1" evidence="10">
    <location>
        <begin position="6"/>
        <end position="195"/>
    </location>
</feature>
<dbReference type="NCBIfam" id="TIGR01726">
    <property type="entry name" value="HEQRo_perm_3TM"/>
    <property type="match status" value="1"/>
</dbReference>
<feature type="transmembrane region" description="Helical" evidence="9">
    <location>
        <begin position="42"/>
        <end position="63"/>
    </location>
</feature>
<evidence type="ECO:0000256" key="6">
    <source>
        <dbReference type="ARBA" id="ARBA00022970"/>
    </source>
</evidence>
<evidence type="ECO:0000256" key="4">
    <source>
        <dbReference type="ARBA" id="ARBA00022475"/>
    </source>
</evidence>
<keyword evidence="12" id="KW-1185">Reference proteome</keyword>
<dbReference type="Gene3D" id="1.10.3720.10">
    <property type="entry name" value="MetI-like"/>
    <property type="match status" value="1"/>
</dbReference>
<dbReference type="GO" id="GO:0043190">
    <property type="term" value="C:ATP-binding cassette (ABC) transporter complex"/>
    <property type="evidence" value="ECO:0007669"/>
    <property type="project" value="InterPro"/>
</dbReference>
<dbReference type="InterPro" id="IPR010065">
    <property type="entry name" value="AA_ABC_transptr_permease_3TM"/>
</dbReference>
<keyword evidence="8 9" id="KW-0472">Membrane</keyword>
<accession>A0AA41YJW9</accession>
<evidence type="ECO:0000256" key="8">
    <source>
        <dbReference type="ARBA" id="ARBA00023136"/>
    </source>
</evidence>
<organism evidence="11 12">
    <name type="scientific">Limobrevibacterium gyesilva</name>
    <dbReference type="NCBI Taxonomy" id="2991712"/>
    <lineage>
        <taxon>Bacteria</taxon>
        <taxon>Pseudomonadati</taxon>
        <taxon>Pseudomonadota</taxon>
        <taxon>Alphaproteobacteria</taxon>
        <taxon>Acetobacterales</taxon>
        <taxon>Acetobacteraceae</taxon>
        <taxon>Limobrevibacterium</taxon>
    </lineage>
</organism>
<name>A0AA41YJW9_9PROT</name>
<dbReference type="EMBL" id="JAPDNT010000004">
    <property type="protein sequence ID" value="MCW3474579.1"/>
    <property type="molecule type" value="Genomic_DNA"/>
</dbReference>
<evidence type="ECO:0000259" key="10">
    <source>
        <dbReference type="PROSITE" id="PS50928"/>
    </source>
</evidence>
<protein>
    <submittedName>
        <fullName evidence="11">Amino acid ABC transporter permease</fullName>
    </submittedName>
</protein>
<evidence type="ECO:0000313" key="11">
    <source>
        <dbReference type="EMBL" id="MCW3474579.1"/>
    </source>
</evidence>
<dbReference type="Proteomes" id="UP001165679">
    <property type="component" value="Unassembled WGS sequence"/>
</dbReference>
<reference evidence="11" key="2">
    <citation type="submission" date="2022-10" db="EMBL/GenBank/DDBJ databases">
        <authorList>
            <person name="Trinh H.N."/>
        </authorList>
    </citation>
    <scope>NUCLEOTIDE SEQUENCE</scope>
    <source>
        <strain evidence="11">RN2-1</strain>
    </source>
</reference>
<dbReference type="CDD" id="cd06261">
    <property type="entry name" value="TM_PBP2"/>
    <property type="match status" value="1"/>
</dbReference>
<keyword evidence="4" id="KW-1003">Cell membrane</keyword>
<dbReference type="PANTHER" id="PTHR30614">
    <property type="entry name" value="MEMBRANE COMPONENT OF AMINO ACID ABC TRANSPORTER"/>
    <property type="match status" value="1"/>
</dbReference>
<gene>
    <name evidence="11" type="ORF">OL599_08270</name>
</gene>
<comment type="similarity">
    <text evidence="2">Belongs to the binding-protein-dependent transport system permease family. HisMQ subfamily.</text>
</comment>
<feature type="transmembrane region" description="Helical" evidence="9">
    <location>
        <begin position="69"/>
        <end position="92"/>
    </location>
</feature>
<dbReference type="InterPro" id="IPR000515">
    <property type="entry name" value="MetI-like"/>
</dbReference>
<dbReference type="InterPro" id="IPR043429">
    <property type="entry name" value="ArtM/GltK/GlnP/TcyL/YhdX-like"/>
</dbReference>
<evidence type="ECO:0000256" key="3">
    <source>
        <dbReference type="ARBA" id="ARBA00022448"/>
    </source>
</evidence>
<comment type="caution">
    <text evidence="11">The sequence shown here is derived from an EMBL/GenBank/DDBJ whole genome shotgun (WGS) entry which is preliminary data.</text>
</comment>
<comment type="subcellular location">
    <subcellularLocation>
        <location evidence="1">Cell inner membrane</location>
        <topology evidence="1">Multi-pass membrane protein</topology>
    </subcellularLocation>
    <subcellularLocation>
        <location evidence="9">Cell membrane</location>
        <topology evidence="9">Multi-pass membrane protein</topology>
    </subcellularLocation>
</comment>
<keyword evidence="7 9" id="KW-1133">Transmembrane helix</keyword>
<evidence type="ECO:0000256" key="7">
    <source>
        <dbReference type="ARBA" id="ARBA00022989"/>
    </source>
</evidence>
<evidence type="ECO:0000313" key="12">
    <source>
        <dbReference type="Proteomes" id="UP001165679"/>
    </source>
</evidence>
<feature type="transmembrane region" description="Helical" evidence="9">
    <location>
        <begin position="6"/>
        <end position="30"/>
    </location>
</feature>
<dbReference type="InterPro" id="IPR035906">
    <property type="entry name" value="MetI-like_sf"/>
</dbReference>
<dbReference type="GO" id="GO:0006865">
    <property type="term" value="P:amino acid transport"/>
    <property type="evidence" value="ECO:0007669"/>
    <property type="project" value="UniProtKB-KW"/>
</dbReference>
<dbReference type="SUPFAM" id="SSF161098">
    <property type="entry name" value="MetI-like"/>
    <property type="match status" value="1"/>
</dbReference>
<keyword evidence="5 9" id="KW-0812">Transmembrane</keyword>
<evidence type="ECO:0000256" key="5">
    <source>
        <dbReference type="ARBA" id="ARBA00022692"/>
    </source>
</evidence>
<dbReference type="Pfam" id="PF00528">
    <property type="entry name" value="BPD_transp_1"/>
    <property type="match status" value="1"/>
</dbReference>
<sequence>MFGEGLLVTFEISVVAQLVGIVIGLIAGLARLSQRRVVQSVAVAYIDFFRGVPLLVTLVWIYYGVALLFGINISAFVAGVSGLGITLGAYLAEVFRAGVQAIPRGQTEAAYSLGLNRRQTMWCVVLPQALRIVFPPLANSFIGMLKDSSLVAILSVTDLMRVGMIVAADTFRAFEAYTFVAVIYYVVTFITARAVTRIEKLYVIPR</sequence>
<dbReference type="GO" id="GO:0022857">
    <property type="term" value="F:transmembrane transporter activity"/>
    <property type="evidence" value="ECO:0007669"/>
    <property type="project" value="InterPro"/>
</dbReference>
<evidence type="ECO:0000256" key="1">
    <source>
        <dbReference type="ARBA" id="ARBA00004429"/>
    </source>
</evidence>
<dbReference type="RefSeq" id="WP_264713220.1">
    <property type="nucleotide sequence ID" value="NZ_JAPDNT010000004.1"/>
</dbReference>
<dbReference type="PROSITE" id="PS50928">
    <property type="entry name" value="ABC_TM1"/>
    <property type="match status" value="1"/>
</dbReference>
<dbReference type="AlphaFoldDB" id="A0AA41YJW9"/>
<reference evidence="11" key="1">
    <citation type="submission" date="2022-09" db="EMBL/GenBank/DDBJ databases">
        <title>Rhodovastum sp. nov. RN2-1 isolated from soil in Seongnam, South Korea.</title>
        <authorList>
            <person name="Le N.T."/>
        </authorList>
    </citation>
    <scope>NUCLEOTIDE SEQUENCE</scope>
    <source>
        <strain evidence="11">RN2-1</strain>
    </source>
</reference>